<evidence type="ECO:0000256" key="1">
    <source>
        <dbReference type="SAM" id="MobiDB-lite"/>
    </source>
</evidence>
<organism evidence="2 3">
    <name type="scientific">Cinchona calisaya</name>
    <dbReference type="NCBI Taxonomy" id="153742"/>
    <lineage>
        <taxon>Eukaryota</taxon>
        <taxon>Viridiplantae</taxon>
        <taxon>Streptophyta</taxon>
        <taxon>Embryophyta</taxon>
        <taxon>Tracheophyta</taxon>
        <taxon>Spermatophyta</taxon>
        <taxon>Magnoliopsida</taxon>
        <taxon>eudicotyledons</taxon>
        <taxon>Gunneridae</taxon>
        <taxon>Pentapetalae</taxon>
        <taxon>asterids</taxon>
        <taxon>lamiids</taxon>
        <taxon>Gentianales</taxon>
        <taxon>Rubiaceae</taxon>
        <taxon>Cinchonoideae</taxon>
        <taxon>Cinchoneae</taxon>
        <taxon>Cinchona</taxon>
    </lineage>
</organism>
<dbReference type="PANTHER" id="PTHR33696:SF3">
    <property type="entry name" value="FLZ-TYPE DOMAIN-CONTAINING PROTEIN"/>
    <property type="match status" value="1"/>
</dbReference>
<sequence>MNNNKVHSQGTVPFSWENKPGLRKYSKDDHYHGDFPIIKLPPSPCPPENSRASFHHNMQIPPPPCLNFQHQQRRSSRRSSKKKYDDPFLIAYKECTKTTRKDDHKWSSGVISRVDGVFGLKNNLSIFSCKHSNNVIDDSIFRVSQLPISKSQRES</sequence>
<proteinExistence type="predicted"/>
<dbReference type="Proteomes" id="UP001630127">
    <property type="component" value="Unassembled WGS sequence"/>
</dbReference>
<protein>
    <submittedName>
        <fullName evidence="2">Uncharacterized protein</fullName>
    </submittedName>
</protein>
<feature type="region of interest" description="Disordered" evidence="1">
    <location>
        <begin position="42"/>
        <end position="83"/>
    </location>
</feature>
<feature type="compositionally biased region" description="Basic residues" evidence="1">
    <location>
        <begin position="71"/>
        <end position="81"/>
    </location>
</feature>
<name>A0ABD2Z4F8_9GENT</name>
<dbReference type="PANTHER" id="PTHR33696">
    <property type="entry name" value="T22J18.15-RELATED"/>
    <property type="match status" value="1"/>
</dbReference>
<comment type="caution">
    <text evidence="2">The sequence shown here is derived from an EMBL/GenBank/DDBJ whole genome shotgun (WGS) entry which is preliminary data.</text>
</comment>
<evidence type="ECO:0000313" key="3">
    <source>
        <dbReference type="Proteomes" id="UP001630127"/>
    </source>
</evidence>
<dbReference type="AlphaFoldDB" id="A0ABD2Z4F8"/>
<dbReference type="EMBL" id="JBJUIK010000011">
    <property type="protein sequence ID" value="KAL3514363.1"/>
    <property type="molecule type" value="Genomic_DNA"/>
</dbReference>
<keyword evidence="3" id="KW-1185">Reference proteome</keyword>
<reference evidence="2 3" key="1">
    <citation type="submission" date="2024-11" db="EMBL/GenBank/DDBJ databases">
        <title>A near-complete genome assembly of Cinchona calisaya.</title>
        <authorList>
            <person name="Lian D.C."/>
            <person name="Zhao X.W."/>
            <person name="Wei L."/>
        </authorList>
    </citation>
    <scope>NUCLEOTIDE SEQUENCE [LARGE SCALE GENOMIC DNA]</scope>
    <source>
        <tissue evidence="2">Nenye</tissue>
    </source>
</reference>
<evidence type="ECO:0000313" key="2">
    <source>
        <dbReference type="EMBL" id="KAL3514363.1"/>
    </source>
</evidence>
<gene>
    <name evidence="2" type="ORF">ACH5RR_027080</name>
</gene>
<accession>A0ABD2Z4F8</accession>